<feature type="transmembrane region" description="Helical" evidence="12">
    <location>
        <begin position="348"/>
        <end position="367"/>
    </location>
</feature>
<dbReference type="SMART" id="SM00409">
    <property type="entry name" value="IG"/>
    <property type="match status" value="3"/>
</dbReference>
<keyword evidence="8" id="KW-0325">Glycoprotein</keyword>
<dbReference type="CTD" id="253012"/>
<keyword evidence="5 12" id="KW-1133">Transmembrane helix</keyword>
<keyword evidence="4 13" id="KW-0732">Signal</keyword>
<evidence type="ECO:0000256" key="2">
    <source>
        <dbReference type="ARBA" id="ARBA00022490"/>
    </source>
</evidence>
<evidence type="ECO:0000256" key="1">
    <source>
        <dbReference type="ARBA" id="ARBA00004496"/>
    </source>
</evidence>
<dbReference type="InterPro" id="IPR013783">
    <property type="entry name" value="Ig-like_fold"/>
</dbReference>
<dbReference type="InterPro" id="IPR007110">
    <property type="entry name" value="Ig-like_dom"/>
</dbReference>
<dbReference type="GO" id="GO:0005737">
    <property type="term" value="C:cytoplasm"/>
    <property type="evidence" value="ECO:0007669"/>
    <property type="project" value="UniProtKB-SubCell"/>
</dbReference>
<dbReference type="PANTHER" id="PTHR44888">
    <property type="entry name" value="HEPACAM FAMILY MEMBER 2-RELATED"/>
    <property type="match status" value="1"/>
</dbReference>
<dbReference type="Gene3D" id="2.60.40.10">
    <property type="entry name" value="Immunoglobulins"/>
    <property type="match status" value="3"/>
</dbReference>
<dbReference type="GeneTree" id="ENSGT01130000278319"/>
<dbReference type="OMA" id="TIDYMCC"/>
<feature type="chain" id="PRO_5034821377" evidence="13">
    <location>
        <begin position="23"/>
        <end position="466"/>
    </location>
</feature>
<name>A0A8C4ZJ05_GADMO</name>
<dbReference type="KEGG" id="gmh:115536255"/>
<evidence type="ECO:0000256" key="4">
    <source>
        <dbReference type="ARBA" id="ARBA00022729"/>
    </source>
</evidence>
<keyword evidence="6 12" id="KW-0472">Membrane</keyword>
<evidence type="ECO:0000256" key="10">
    <source>
        <dbReference type="ARBA" id="ARBA00023319"/>
    </source>
</evidence>
<keyword evidence="2" id="KW-0963">Cytoplasm</keyword>
<keyword evidence="10" id="KW-0393">Immunoglobulin domain</keyword>
<dbReference type="InterPro" id="IPR003599">
    <property type="entry name" value="Ig_sub"/>
</dbReference>
<sequence>MEGLSRTLCLTAVLLILTEVRPELVRVPLTVQHGVEGRSVLLAVETLFRLNESEVQGTWSHTRPSGARTTLVTFTKSSTITDMTRRDRLLFRGPNASLQLLALRPCDEGVYRLNLNVEFHNRTGLFLNVEKTVHVTVDVPVSSPTIGMSPTYPVVEDRENVTWSCSVQIGTKVGFQWLRNNVVLRPVKRYWFSEDSSTLVVSPVRKEDKGEYRCLARNHVSQMLSQSMDLNVYYGPYNLAVKPGQGQGPGPVFYINPGEVAYFDCKADSNPPNSYVWISKNANSSQVVVLGPRLEVRSDRLFQRKEYLCRAFNNVTEKQDETQFTLWDSGSGTGKEKHSQVSSSVSPLAAITICSLFIMAFMVLFFLRRACHPKRVLMNIYNRPLTEQRRPHLSGHEDATEDFGIYEFVAVSGLMESTQASCRSLARLESMQDVQTTIYDVIRHVPETPGHTLLTVPSPTQAALRQ</sequence>
<evidence type="ECO:0000313" key="15">
    <source>
        <dbReference type="Ensembl" id="ENSGMOP00000014824.2"/>
    </source>
</evidence>
<keyword evidence="3 12" id="KW-0812">Transmembrane</keyword>
<evidence type="ECO:0000259" key="14">
    <source>
        <dbReference type="PROSITE" id="PS50835"/>
    </source>
</evidence>
<keyword evidence="7" id="KW-1015">Disulfide bond</keyword>
<evidence type="ECO:0000256" key="8">
    <source>
        <dbReference type="ARBA" id="ARBA00023180"/>
    </source>
</evidence>
<feature type="signal peptide" evidence="13">
    <location>
        <begin position="1"/>
        <end position="22"/>
    </location>
</feature>
<evidence type="ECO:0000256" key="5">
    <source>
        <dbReference type="ARBA" id="ARBA00022989"/>
    </source>
</evidence>
<dbReference type="InterPro" id="IPR036179">
    <property type="entry name" value="Ig-like_dom_sf"/>
</dbReference>
<dbReference type="Pfam" id="PF13927">
    <property type="entry name" value="Ig_3"/>
    <property type="match status" value="1"/>
</dbReference>
<evidence type="ECO:0000313" key="16">
    <source>
        <dbReference type="Proteomes" id="UP000694546"/>
    </source>
</evidence>
<dbReference type="Ensembl" id="ENSGMOT00000015206.2">
    <property type="protein sequence ID" value="ENSGMOP00000014824.2"/>
    <property type="gene ID" value="ENSGMOG00000013880.2"/>
</dbReference>
<dbReference type="GO" id="GO:0012505">
    <property type="term" value="C:endomembrane system"/>
    <property type="evidence" value="ECO:0007669"/>
    <property type="project" value="UniProtKB-SubCell"/>
</dbReference>
<evidence type="ECO:0000256" key="3">
    <source>
        <dbReference type="ARBA" id="ARBA00022692"/>
    </source>
</evidence>
<evidence type="ECO:0000256" key="12">
    <source>
        <dbReference type="SAM" id="Phobius"/>
    </source>
</evidence>
<evidence type="ECO:0000256" key="13">
    <source>
        <dbReference type="SAM" id="SignalP"/>
    </source>
</evidence>
<feature type="domain" description="Ig-like" evidence="14">
    <location>
        <begin position="144"/>
        <end position="231"/>
    </location>
</feature>
<protein>
    <submittedName>
        <fullName evidence="15">HEPACAM family member 2</fullName>
    </submittedName>
</protein>
<dbReference type="InterPro" id="IPR003598">
    <property type="entry name" value="Ig_sub2"/>
</dbReference>
<dbReference type="Proteomes" id="UP000694546">
    <property type="component" value="Chromosome 22"/>
</dbReference>
<dbReference type="GeneID" id="115536255"/>
<keyword evidence="9" id="KW-0131">Cell cycle</keyword>
<dbReference type="PROSITE" id="PS50835">
    <property type="entry name" value="IG_LIKE"/>
    <property type="match status" value="2"/>
</dbReference>
<gene>
    <name evidence="15" type="primary">hepacam2</name>
</gene>
<evidence type="ECO:0000256" key="11">
    <source>
        <dbReference type="ARBA" id="ARBA00046288"/>
    </source>
</evidence>
<dbReference type="SUPFAM" id="SSF48726">
    <property type="entry name" value="Immunoglobulin"/>
    <property type="match status" value="3"/>
</dbReference>
<accession>A0A8C4ZJ05</accession>
<dbReference type="PANTHER" id="PTHR44888:SF1">
    <property type="entry name" value="HEPACAM FAMILY MEMBER 2"/>
    <property type="match status" value="1"/>
</dbReference>
<keyword evidence="16" id="KW-1185">Reference proteome</keyword>
<evidence type="ECO:0000256" key="7">
    <source>
        <dbReference type="ARBA" id="ARBA00023157"/>
    </source>
</evidence>
<comment type="subcellular location">
    <subcellularLocation>
        <location evidence="1">Cytoplasm</location>
    </subcellularLocation>
    <subcellularLocation>
        <location evidence="11">Endomembrane system</location>
        <topology evidence="11">Single-pass type I membrane protein</topology>
    </subcellularLocation>
</comment>
<dbReference type="InterPro" id="IPR052280">
    <property type="entry name" value="HEPACAM_domain"/>
</dbReference>
<feature type="domain" description="Ig-like" evidence="14">
    <location>
        <begin position="236"/>
        <end position="325"/>
    </location>
</feature>
<evidence type="ECO:0000256" key="6">
    <source>
        <dbReference type="ARBA" id="ARBA00023136"/>
    </source>
</evidence>
<dbReference type="RefSeq" id="XP_030203885.1">
    <property type="nucleotide sequence ID" value="XM_030348025.1"/>
</dbReference>
<dbReference type="OrthoDB" id="9872799at2759"/>
<dbReference type="SMART" id="SM00408">
    <property type="entry name" value="IGc2"/>
    <property type="match status" value="2"/>
</dbReference>
<evidence type="ECO:0000256" key="9">
    <source>
        <dbReference type="ARBA" id="ARBA00023306"/>
    </source>
</evidence>
<reference evidence="15" key="2">
    <citation type="submission" date="2025-09" db="UniProtKB">
        <authorList>
            <consortium name="Ensembl"/>
        </authorList>
    </citation>
    <scope>IDENTIFICATION</scope>
</reference>
<proteinExistence type="predicted"/>
<dbReference type="AlphaFoldDB" id="A0A8C4ZJ05"/>
<organism evidence="15 16">
    <name type="scientific">Gadus morhua</name>
    <name type="common">Atlantic cod</name>
    <dbReference type="NCBI Taxonomy" id="8049"/>
    <lineage>
        <taxon>Eukaryota</taxon>
        <taxon>Metazoa</taxon>
        <taxon>Chordata</taxon>
        <taxon>Craniata</taxon>
        <taxon>Vertebrata</taxon>
        <taxon>Euteleostomi</taxon>
        <taxon>Actinopterygii</taxon>
        <taxon>Neopterygii</taxon>
        <taxon>Teleostei</taxon>
        <taxon>Neoteleostei</taxon>
        <taxon>Acanthomorphata</taxon>
        <taxon>Zeiogadaria</taxon>
        <taxon>Gadariae</taxon>
        <taxon>Gadiformes</taxon>
        <taxon>Gadoidei</taxon>
        <taxon>Gadidae</taxon>
        <taxon>Gadus</taxon>
    </lineage>
</organism>
<reference evidence="15" key="1">
    <citation type="submission" date="2025-08" db="UniProtKB">
        <authorList>
            <consortium name="Ensembl"/>
        </authorList>
    </citation>
    <scope>IDENTIFICATION</scope>
</reference>